<evidence type="ECO:0000256" key="6">
    <source>
        <dbReference type="SAM" id="Phobius"/>
    </source>
</evidence>
<reference evidence="8 9" key="1">
    <citation type="journal article" date="2016" name="Nat. Commun.">
        <title>Thousands of microbial genomes shed light on interconnected biogeochemical processes in an aquifer system.</title>
        <authorList>
            <person name="Anantharaman K."/>
            <person name="Brown C.T."/>
            <person name="Hug L.A."/>
            <person name="Sharon I."/>
            <person name="Castelle C.J."/>
            <person name="Probst A.J."/>
            <person name="Thomas B.C."/>
            <person name="Singh A."/>
            <person name="Wilkins M.J."/>
            <person name="Karaoz U."/>
            <person name="Brodie E.L."/>
            <person name="Williams K.H."/>
            <person name="Hubbard S.S."/>
            <person name="Banfield J.F."/>
        </authorList>
    </citation>
    <scope>NUCLEOTIDE SEQUENCE [LARGE SCALE GENOMIC DNA]</scope>
</reference>
<keyword evidence="3 6" id="KW-0812">Transmembrane</keyword>
<feature type="transmembrane region" description="Helical" evidence="6">
    <location>
        <begin position="75"/>
        <end position="98"/>
    </location>
</feature>
<dbReference type="PANTHER" id="PTHR43124">
    <property type="entry name" value="PURINE EFFLUX PUMP PBUE"/>
    <property type="match status" value="1"/>
</dbReference>
<dbReference type="PANTHER" id="PTHR43124:SF3">
    <property type="entry name" value="CHLORAMPHENICOL EFFLUX PUMP RV0191"/>
    <property type="match status" value="1"/>
</dbReference>
<evidence type="ECO:0000256" key="3">
    <source>
        <dbReference type="ARBA" id="ARBA00022692"/>
    </source>
</evidence>
<keyword evidence="5 6" id="KW-0472">Membrane</keyword>
<evidence type="ECO:0000256" key="4">
    <source>
        <dbReference type="ARBA" id="ARBA00022989"/>
    </source>
</evidence>
<dbReference type="AlphaFoldDB" id="A0A1F5ZTM7"/>
<dbReference type="STRING" id="1798383.A3D78_02920"/>
<comment type="subcellular location">
    <subcellularLocation>
        <location evidence="1">Cell membrane</location>
        <topology evidence="1">Multi-pass membrane protein</topology>
    </subcellularLocation>
</comment>
<feature type="transmembrane region" description="Helical" evidence="6">
    <location>
        <begin position="135"/>
        <end position="155"/>
    </location>
</feature>
<proteinExistence type="predicted"/>
<dbReference type="Proteomes" id="UP000176253">
    <property type="component" value="Unassembled WGS sequence"/>
</dbReference>
<keyword evidence="2" id="KW-1003">Cell membrane</keyword>
<keyword evidence="4 6" id="KW-1133">Transmembrane helix</keyword>
<evidence type="ECO:0000313" key="9">
    <source>
        <dbReference type="Proteomes" id="UP000176253"/>
    </source>
</evidence>
<dbReference type="InterPro" id="IPR050189">
    <property type="entry name" value="MFS_Efflux_Transporters"/>
</dbReference>
<name>A0A1F5ZTM7_9BACT</name>
<evidence type="ECO:0000256" key="1">
    <source>
        <dbReference type="ARBA" id="ARBA00004651"/>
    </source>
</evidence>
<organism evidence="8 9">
    <name type="scientific">Candidatus Gottesmanbacteria bacterium RIFCSPHIGHO2_02_FULL_39_14</name>
    <dbReference type="NCBI Taxonomy" id="1798383"/>
    <lineage>
        <taxon>Bacteria</taxon>
        <taxon>Candidatus Gottesmaniibacteriota</taxon>
    </lineage>
</organism>
<evidence type="ECO:0000256" key="2">
    <source>
        <dbReference type="ARBA" id="ARBA00022475"/>
    </source>
</evidence>
<feature type="domain" description="Major facilitator superfamily (MFS) profile" evidence="7">
    <location>
        <begin position="1"/>
        <end position="169"/>
    </location>
</feature>
<dbReference type="GO" id="GO:0022857">
    <property type="term" value="F:transmembrane transporter activity"/>
    <property type="evidence" value="ECO:0007669"/>
    <property type="project" value="InterPro"/>
</dbReference>
<comment type="caution">
    <text evidence="8">The sequence shown here is derived from an EMBL/GenBank/DDBJ whole genome shotgun (WGS) entry which is preliminary data.</text>
</comment>
<dbReference type="EMBL" id="MFJM01000070">
    <property type="protein sequence ID" value="OGG15836.1"/>
    <property type="molecule type" value="Genomic_DNA"/>
</dbReference>
<evidence type="ECO:0000313" key="8">
    <source>
        <dbReference type="EMBL" id="OGG15836.1"/>
    </source>
</evidence>
<evidence type="ECO:0000256" key="5">
    <source>
        <dbReference type="ARBA" id="ARBA00023136"/>
    </source>
</evidence>
<dbReference type="GO" id="GO:0005886">
    <property type="term" value="C:plasma membrane"/>
    <property type="evidence" value="ECO:0007669"/>
    <property type="project" value="UniProtKB-SubCell"/>
</dbReference>
<dbReference type="InterPro" id="IPR011701">
    <property type="entry name" value="MFS"/>
</dbReference>
<accession>A0A1F5ZTM7</accession>
<gene>
    <name evidence="8" type="ORF">A3D78_02920</name>
</gene>
<dbReference type="Pfam" id="PF07690">
    <property type="entry name" value="MFS_1"/>
    <property type="match status" value="1"/>
</dbReference>
<dbReference type="SUPFAM" id="SSF103473">
    <property type="entry name" value="MFS general substrate transporter"/>
    <property type="match status" value="1"/>
</dbReference>
<dbReference type="InterPro" id="IPR036259">
    <property type="entry name" value="MFS_trans_sf"/>
</dbReference>
<feature type="transmembrane region" description="Helical" evidence="6">
    <location>
        <begin position="52"/>
        <end position="69"/>
    </location>
</feature>
<feature type="transmembrane region" description="Helical" evidence="6">
    <location>
        <begin position="20"/>
        <end position="40"/>
    </location>
</feature>
<sequence>MFIYAFQPFAIKILTLSTSQISLIFTAVGVMGLITQVLIVPRAARIWGEQKSLSRALAASVCTFLIMFFSRNTPLFVITVMINAVANGLVMPMVATLLSKEMDEKSQGSIMGLNTSYQSIGFIFGPIIGGALASLLIPLPFLFGSLTILVCYILSRKILSLHLRKQTAF</sequence>
<protein>
    <recommendedName>
        <fullName evidence="7">Major facilitator superfamily (MFS) profile domain-containing protein</fullName>
    </recommendedName>
</protein>
<evidence type="ECO:0000259" key="7">
    <source>
        <dbReference type="PROSITE" id="PS50850"/>
    </source>
</evidence>
<dbReference type="PROSITE" id="PS50850">
    <property type="entry name" value="MFS"/>
    <property type="match status" value="1"/>
</dbReference>
<dbReference type="Gene3D" id="1.20.1250.20">
    <property type="entry name" value="MFS general substrate transporter like domains"/>
    <property type="match status" value="1"/>
</dbReference>
<dbReference type="InterPro" id="IPR020846">
    <property type="entry name" value="MFS_dom"/>
</dbReference>